<gene>
    <name evidence="1" type="ORF">KO493_10105</name>
</gene>
<organism evidence="1 2">
    <name type="scientific">Pseudotamlana agarivorans</name>
    <dbReference type="NCBI Taxonomy" id="481183"/>
    <lineage>
        <taxon>Bacteria</taxon>
        <taxon>Pseudomonadati</taxon>
        <taxon>Bacteroidota</taxon>
        <taxon>Flavobacteriia</taxon>
        <taxon>Flavobacteriales</taxon>
        <taxon>Flavobacteriaceae</taxon>
        <taxon>Pseudotamlana</taxon>
    </lineage>
</organism>
<dbReference type="Proteomes" id="UP001647509">
    <property type="component" value="Unassembled WGS sequence"/>
</dbReference>
<protein>
    <submittedName>
        <fullName evidence="1">Response regulator</fullName>
    </submittedName>
</protein>
<sequence length="560" mass="63886">MTVYVYLTAILFNIYYVYISYQNGLTASFVLILLPLISFTISVYASGFKRNYIIGPYSVFLSLGIAALGLTYLEGIMSGYYWFLFGLLFSLPYVIRREVYFKRHTNTLYSIMLGLLIVTFLISPMYSEYYEDLTREQVHNRFMLNSVVNFGVMMLFSLQALKYNNSIIKKISFDKENAESEKDRRTQVLSNLGHELRTQINSINGVTQLILGDNSLETKNKRYFEILDHCNSNMLLLVNDMLDVHKMESGLFELSDSPKLLYDFLIKITVPFINKAEEKKLELQSFIDPRLKGIVVNIDEKRIAQVIYNLISNAIKFTEQGHITFSAEIIDINDQQVAIQFMVDDTGIGIAPKNLSRVFESFHQIKNEKDPVFGGTGLGLSISQSIIKAMNSEITIESVINKGTRFQFPLTLNLSTLTLDKHSKSEFITDDFKLDLNILLVEDNLVSMMYAKKLLEKHVSNIEEATNGIEAIEKVKENKAINIVLLDLEMPKMNGFKAIEYIKSIRSNISVIAFTANIPSTEFVSKLEKLGFDDVLAKPFNKETLFTVLKNQTKDVVNLN</sequence>
<evidence type="ECO:0000313" key="1">
    <source>
        <dbReference type="EMBL" id="MBU2951048.1"/>
    </source>
</evidence>
<evidence type="ECO:0000313" key="2">
    <source>
        <dbReference type="Proteomes" id="UP001647509"/>
    </source>
</evidence>
<comment type="caution">
    <text evidence="1">The sequence shown here is derived from an EMBL/GenBank/DDBJ whole genome shotgun (WGS) entry which is preliminary data.</text>
</comment>
<reference evidence="1" key="1">
    <citation type="submission" date="2021-05" db="EMBL/GenBank/DDBJ databases">
        <title>Draft genomes of bacteria isolated from model marine particles.</title>
        <authorList>
            <person name="Datta M.S."/>
            <person name="Schwartzman J.A."/>
            <person name="Enke T.N."/>
            <person name="Saavedra J."/>
            <person name="Cermak N."/>
            <person name="Cordero O.X."/>
        </authorList>
    </citation>
    <scope>NUCLEOTIDE SEQUENCE</scope>
    <source>
        <strain evidence="1">I2M19</strain>
    </source>
</reference>
<proteinExistence type="predicted"/>
<accession>A0ACC5U9P0</accession>
<dbReference type="EMBL" id="JAHKPD010000014">
    <property type="protein sequence ID" value="MBU2951048.1"/>
    <property type="molecule type" value="Genomic_DNA"/>
</dbReference>
<name>A0ACC5U9P0_9FLAO</name>
<keyword evidence="2" id="KW-1185">Reference proteome</keyword>